<dbReference type="PANTHER" id="PTHR20854">
    <property type="entry name" value="INOSITOL MONOPHOSPHATASE"/>
    <property type="match status" value="1"/>
</dbReference>
<dbReference type="PRINTS" id="PR00377">
    <property type="entry name" value="IMPHPHTASES"/>
</dbReference>
<reference evidence="3" key="1">
    <citation type="submission" date="2018-05" db="EMBL/GenBank/DDBJ databases">
        <authorList>
            <person name="Lanie J.A."/>
            <person name="Ng W.-L."/>
            <person name="Kazmierczak K.M."/>
            <person name="Andrzejewski T.M."/>
            <person name="Davidsen T.M."/>
            <person name="Wayne K.J."/>
            <person name="Tettelin H."/>
            <person name="Glass J.I."/>
            <person name="Rusch D."/>
            <person name="Podicherti R."/>
            <person name="Tsui H.-C.T."/>
            <person name="Winkler M.E."/>
        </authorList>
    </citation>
    <scope>NUCLEOTIDE SEQUENCE</scope>
</reference>
<evidence type="ECO:0000313" key="3">
    <source>
        <dbReference type="EMBL" id="SVA77811.1"/>
    </source>
</evidence>
<sequence length="262" mass="29130">MNFEQNLALEASREAGTCILNYYKADYEIRDKSYHNPVTTADHAANDKLKEILLGECPDYGWLSEETVDSPDRLGKEYVWIVDPLDGTKEFIEGVPHFVVSIALVKNEEPIMGVLYNPVTEEQFIAEKGKGAFLNGDQIYCVSKVNVEEMVILNSRSETRRGLWQPYKNVFKELRPIGSVAYKLGLTAAGKADIFASLCPKNEWDICAGHCIVSEAGGMLIDLNGNPVKYNQEKTLITPGLVAGHPAAVEKTMKTLTIEQNK</sequence>
<dbReference type="Gene3D" id="3.40.190.80">
    <property type="match status" value="1"/>
</dbReference>
<dbReference type="CDD" id="cd01638">
    <property type="entry name" value="CysQ"/>
    <property type="match status" value="1"/>
</dbReference>
<dbReference type="EMBL" id="UINC01018509">
    <property type="protein sequence ID" value="SVA77811.1"/>
    <property type="molecule type" value="Genomic_DNA"/>
</dbReference>
<evidence type="ECO:0000256" key="1">
    <source>
        <dbReference type="ARBA" id="ARBA00022723"/>
    </source>
</evidence>
<dbReference type="GO" id="GO:0008934">
    <property type="term" value="F:inositol monophosphate 1-phosphatase activity"/>
    <property type="evidence" value="ECO:0007669"/>
    <property type="project" value="TreeGrafter"/>
</dbReference>
<organism evidence="3">
    <name type="scientific">marine metagenome</name>
    <dbReference type="NCBI Taxonomy" id="408172"/>
    <lineage>
        <taxon>unclassified sequences</taxon>
        <taxon>metagenomes</taxon>
        <taxon>ecological metagenomes</taxon>
    </lineage>
</organism>
<keyword evidence="2" id="KW-0460">Magnesium</keyword>
<dbReference type="GO" id="GO:0006020">
    <property type="term" value="P:inositol metabolic process"/>
    <property type="evidence" value="ECO:0007669"/>
    <property type="project" value="TreeGrafter"/>
</dbReference>
<protein>
    <recommendedName>
        <fullName evidence="4">3'(2'),5'-bisphosphate nucleotidase CysQ</fullName>
    </recommendedName>
</protein>
<dbReference type="GO" id="GO:0046854">
    <property type="term" value="P:phosphatidylinositol phosphate biosynthetic process"/>
    <property type="evidence" value="ECO:0007669"/>
    <property type="project" value="InterPro"/>
</dbReference>
<accession>A0A381YMH8</accession>
<proteinExistence type="predicted"/>
<dbReference type="PROSITE" id="PS00630">
    <property type="entry name" value="IMP_2"/>
    <property type="match status" value="1"/>
</dbReference>
<dbReference type="InterPro" id="IPR020550">
    <property type="entry name" value="Inositol_monophosphatase_CS"/>
</dbReference>
<name>A0A381YMH8_9ZZZZ</name>
<evidence type="ECO:0000256" key="2">
    <source>
        <dbReference type="ARBA" id="ARBA00022842"/>
    </source>
</evidence>
<dbReference type="GO" id="GO:0046872">
    <property type="term" value="F:metal ion binding"/>
    <property type="evidence" value="ECO:0007669"/>
    <property type="project" value="UniProtKB-KW"/>
</dbReference>
<dbReference type="Pfam" id="PF00459">
    <property type="entry name" value="Inositol_P"/>
    <property type="match status" value="1"/>
</dbReference>
<keyword evidence="1" id="KW-0479">Metal-binding</keyword>
<dbReference type="GO" id="GO:0007165">
    <property type="term" value="P:signal transduction"/>
    <property type="evidence" value="ECO:0007669"/>
    <property type="project" value="TreeGrafter"/>
</dbReference>
<dbReference type="InterPro" id="IPR000760">
    <property type="entry name" value="Inositol_monophosphatase-like"/>
</dbReference>
<evidence type="ECO:0008006" key="4">
    <source>
        <dbReference type="Google" id="ProtNLM"/>
    </source>
</evidence>
<dbReference type="AlphaFoldDB" id="A0A381YMH8"/>
<gene>
    <name evidence="3" type="ORF">METZ01_LOCUS130665</name>
</gene>
<dbReference type="SUPFAM" id="SSF56655">
    <property type="entry name" value="Carbohydrate phosphatase"/>
    <property type="match status" value="1"/>
</dbReference>
<dbReference type="Gene3D" id="3.30.540.10">
    <property type="entry name" value="Fructose-1,6-Bisphosphatase, subunit A, domain 1"/>
    <property type="match status" value="1"/>
</dbReference>
<dbReference type="PANTHER" id="PTHR20854:SF4">
    <property type="entry name" value="INOSITOL-1-MONOPHOSPHATASE-RELATED"/>
    <property type="match status" value="1"/>
</dbReference>